<dbReference type="RefSeq" id="WP_271186146.1">
    <property type="nucleotide sequence ID" value="NZ_BSFE01000003.1"/>
</dbReference>
<protein>
    <submittedName>
        <fullName evidence="1">Uncharacterized protein</fullName>
    </submittedName>
</protein>
<sequence length="226" mass="24388">MPLTLSAFAVTLATHVCTAPGCPDAAPWPAPMRTVEAAGTLVSPHQPQARIVVPGSAVYAGGRRWALYDAVDAEMHLFVEAGEDRVVDRLYWIQFEAYLPTLPEAGYDFHLSDLEQRALGDASFFVRARFGEGASDVPQAGSDNAMMRAVLEEAGYTLPAETINATMKHILDADNPREELMIIYIEDLAPTGASMADIINAGLDSALWEGLSQGVLDRAEARVVVE</sequence>
<dbReference type="AlphaFoldDB" id="A0A9W6IMH9"/>
<comment type="caution">
    <text evidence="1">The sequence shown here is derived from an EMBL/GenBank/DDBJ whole genome shotgun (WGS) entry which is preliminary data.</text>
</comment>
<gene>
    <name evidence="1" type="ORF">GCM10017621_12880</name>
</gene>
<dbReference type="EMBL" id="BSFE01000003">
    <property type="protein sequence ID" value="GLK51780.1"/>
    <property type="molecule type" value="Genomic_DNA"/>
</dbReference>
<evidence type="ECO:0000313" key="1">
    <source>
        <dbReference type="EMBL" id="GLK51780.1"/>
    </source>
</evidence>
<reference evidence="1" key="2">
    <citation type="submission" date="2023-01" db="EMBL/GenBank/DDBJ databases">
        <authorList>
            <person name="Sun Q."/>
            <person name="Evtushenko L."/>
        </authorList>
    </citation>
    <scope>NUCLEOTIDE SEQUENCE</scope>
    <source>
        <strain evidence="1">VKM B-1513</strain>
    </source>
</reference>
<name>A0A9W6IMH9_9PROT</name>
<evidence type="ECO:0000313" key="2">
    <source>
        <dbReference type="Proteomes" id="UP001143486"/>
    </source>
</evidence>
<keyword evidence="2" id="KW-1185">Reference proteome</keyword>
<proteinExistence type="predicted"/>
<dbReference type="Proteomes" id="UP001143486">
    <property type="component" value="Unassembled WGS sequence"/>
</dbReference>
<accession>A0A9W6IMH9</accession>
<organism evidence="1 2">
    <name type="scientific">Maricaulis virginensis</name>
    <dbReference type="NCBI Taxonomy" id="144022"/>
    <lineage>
        <taxon>Bacteria</taxon>
        <taxon>Pseudomonadati</taxon>
        <taxon>Pseudomonadota</taxon>
        <taxon>Alphaproteobacteria</taxon>
        <taxon>Maricaulales</taxon>
        <taxon>Maricaulaceae</taxon>
        <taxon>Maricaulis</taxon>
    </lineage>
</organism>
<reference evidence="1" key="1">
    <citation type="journal article" date="2014" name="Int. J. Syst. Evol. Microbiol.">
        <title>Complete genome sequence of Corynebacterium casei LMG S-19264T (=DSM 44701T), isolated from a smear-ripened cheese.</title>
        <authorList>
            <consortium name="US DOE Joint Genome Institute (JGI-PGF)"/>
            <person name="Walter F."/>
            <person name="Albersmeier A."/>
            <person name="Kalinowski J."/>
            <person name="Ruckert C."/>
        </authorList>
    </citation>
    <scope>NUCLEOTIDE SEQUENCE</scope>
    <source>
        <strain evidence="1">VKM B-1513</strain>
    </source>
</reference>